<sequence>MKAHCRRRRRHCRSVGIDPREVSIMLLDVNARCCCKIFWKDCKNKQKNFKYKKKNYTSDMINLTFSQNNVFIWNACDWLTLRKEHRIIGELVGCLAKYPRQEVLSGLPLLLFPEEVSLLLEKGIARVVKYSHLQYPPSESLKETFDQYREILFKEQEKCLKEEKEKQIEAMMDKIVEGKKRKILGMKTNKKKLRKPLDKDSQEALKNVKLNTKDLFDEQMSKLPKLEKSEALIQTHTAYPQWNKGNFEIVQWKYPNTPQEKLRYETFKDLWERGYYITTGEKFGGDFLLYPGDPIMFHSQFIIQCKNRSEEIPITELVGQCRTASHVRKVQVFATFSEDGKSVKYQSFKWAENNGFENR</sequence>
<feature type="domain" description="tRNA intron endonuclease catalytic" evidence="6">
    <location>
        <begin position="262"/>
        <end position="343"/>
    </location>
</feature>
<keyword evidence="9" id="KW-0255">Endonuclease</keyword>
<keyword evidence="3 4" id="KW-0456">Lyase</keyword>
<evidence type="ECO:0000256" key="3">
    <source>
        <dbReference type="ARBA" id="ARBA00023239"/>
    </source>
</evidence>
<reference evidence="9" key="1">
    <citation type="submission" date="2025-08" db="UniProtKB">
        <authorList>
            <consortium name="RefSeq"/>
        </authorList>
    </citation>
    <scope>IDENTIFICATION</scope>
    <source>
        <tissue evidence="9">Whole body</tissue>
    </source>
</reference>
<evidence type="ECO:0000256" key="2">
    <source>
        <dbReference type="ARBA" id="ARBA00022694"/>
    </source>
</evidence>
<dbReference type="NCBIfam" id="TIGR00324">
    <property type="entry name" value="endA"/>
    <property type="match status" value="1"/>
</dbReference>
<evidence type="ECO:0000256" key="5">
    <source>
        <dbReference type="SAM" id="Coils"/>
    </source>
</evidence>
<evidence type="ECO:0000256" key="1">
    <source>
        <dbReference type="ARBA" id="ARBA00008078"/>
    </source>
</evidence>
<comment type="function">
    <text evidence="4">Constitutes one of the two catalytic subunit of the tRNA-splicing endonuclease complex, a complex responsible for identification and cleavage of the splice sites in pre-tRNA. It cleaves pre-tRNA at the 5'- and 3'-splice sites to release the intron. The products are an intron and two tRNA half-molecules bearing 2',3'-cyclic phosphate and 5'-OH termini. There are no conserved sequences at the splice sites, but the intron is invariably located at the same site in the gene, placing the splice sites an invariant distance from the constant structural features of the tRNA body.</text>
</comment>
<dbReference type="InterPro" id="IPR059049">
    <property type="entry name" value="TSEN34_N"/>
</dbReference>
<dbReference type="InterPro" id="IPR006676">
    <property type="entry name" value="tRNA_splic"/>
</dbReference>
<keyword evidence="9" id="KW-0540">Nuclease</keyword>
<protein>
    <recommendedName>
        <fullName evidence="4">tRNA-splicing endonuclease subunit Sen34</fullName>
        <ecNumber evidence="4">4.6.1.16</ecNumber>
    </recommendedName>
</protein>
<dbReference type="Gene3D" id="3.40.1350.10">
    <property type="match status" value="1"/>
</dbReference>
<dbReference type="PIRSF" id="PIRSF017250">
    <property type="entry name" value="tRNA_splic_SEN34"/>
    <property type="match status" value="1"/>
</dbReference>
<dbReference type="EC" id="4.6.1.16" evidence="4"/>
<evidence type="ECO:0000313" key="9">
    <source>
        <dbReference type="RefSeq" id="XP_015180915.1"/>
    </source>
</evidence>
<dbReference type="CDD" id="cd22363">
    <property type="entry name" value="tRNA-intron_lyase_C"/>
    <property type="match status" value="1"/>
</dbReference>
<dbReference type="InterPro" id="IPR036167">
    <property type="entry name" value="tRNA_intron_Endo_cat-like_sf"/>
</dbReference>
<organism evidence="8 9">
    <name type="scientific">Polistes dominula</name>
    <name type="common">European paper wasp</name>
    <name type="synonym">Vespa dominula</name>
    <dbReference type="NCBI Taxonomy" id="743375"/>
    <lineage>
        <taxon>Eukaryota</taxon>
        <taxon>Metazoa</taxon>
        <taxon>Ecdysozoa</taxon>
        <taxon>Arthropoda</taxon>
        <taxon>Hexapoda</taxon>
        <taxon>Insecta</taxon>
        <taxon>Pterygota</taxon>
        <taxon>Neoptera</taxon>
        <taxon>Endopterygota</taxon>
        <taxon>Hymenoptera</taxon>
        <taxon>Apocrita</taxon>
        <taxon>Aculeata</taxon>
        <taxon>Vespoidea</taxon>
        <taxon>Vespidae</taxon>
        <taxon>Polistinae</taxon>
        <taxon>Polistini</taxon>
        <taxon>Polistes</taxon>
    </lineage>
</organism>
<dbReference type="GeneID" id="107068723"/>
<evidence type="ECO:0000259" key="6">
    <source>
        <dbReference type="Pfam" id="PF01974"/>
    </source>
</evidence>
<dbReference type="Proteomes" id="UP000694924">
    <property type="component" value="Unplaced"/>
</dbReference>
<dbReference type="Pfam" id="PF26577">
    <property type="entry name" value="TSEN34_N"/>
    <property type="match status" value="1"/>
</dbReference>
<dbReference type="PANTHER" id="PTHR13070">
    <property type="entry name" value="TRNA-SPLICING ENDONUCLEASE SUBUNIT SEN34-RELATED"/>
    <property type="match status" value="1"/>
</dbReference>
<dbReference type="InterPro" id="IPR016690">
    <property type="entry name" value="TSEN34"/>
</dbReference>
<dbReference type="GO" id="GO:0004519">
    <property type="term" value="F:endonuclease activity"/>
    <property type="evidence" value="ECO:0007669"/>
    <property type="project" value="UniProtKB-KW"/>
</dbReference>
<dbReference type="PANTHER" id="PTHR13070:SF0">
    <property type="entry name" value="TRNA-SPLICING ENDONUCLEASE SUBUNIT SEN34"/>
    <property type="match status" value="1"/>
</dbReference>
<dbReference type="Pfam" id="PF01974">
    <property type="entry name" value="tRNA_int_endo"/>
    <property type="match status" value="1"/>
</dbReference>
<name>A0ABM1IL28_POLDO</name>
<dbReference type="InterPro" id="IPR011856">
    <property type="entry name" value="tRNA_endonuc-like_dom_sf"/>
</dbReference>
<evidence type="ECO:0000259" key="7">
    <source>
        <dbReference type="Pfam" id="PF26577"/>
    </source>
</evidence>
<dbReference type="InterPro" id="IPR006677">
    <property type="entry name" value="tRNA_intron_Endonuc_cat-like"/>
</dbReference>
<proteinExistence type="inferred from homology"/>
<keyword evidence="2 4" id="KW-0819">tRNA processing</keyword>
<feature type="coiled-coil region" evidence="5">
    <location>
        <begin position="154"/>
        <end position="181"/>
    </location>
</feature>
<evidence type="ECO:0000313" key="8">
    <source>
        <dbReference type="Proteomes" id="UP000694924"/>
    </source>
</evidence>
<accession>A0ABM1IL28</accession>
<feature type="domain" description="TSEN34 N-terminal" evidence="7">
    <location>
        <begin position="61"/>
        <end position="129"/>
    </location>
</feature>
<evidence type="ECO:0000256" key="4">
    <source>
        <dbReference type="PIRNR" id="PIRNR017250"/>
    </source>
</evidence>
<dbReference type="SUPFAM" id="SSF53032">
    <property type="entry name" value="tRNA-intron endonuclease catalytic domain-like"/>
    <property type="match status" value="1"/>
</dbReference>
<keyword evidence="5" id="KW-0175">Coiled coil</keyword>
<keyword evidence="9" id="KW-0378">Hydrolase</keyword>
<dbReference type="RefSeq" id="XP_015180915.1">
    <property type="nucleotide sequence ID" value="XM_015325429.1"/>
</dbReference>
<gene>
    <name evidence="9" type="primary">LOC107068723</name>
</gene>
<comment type="similarity">
    <text evidence="1 4">Belongs to the tRNA-intron endonuclease family.</text>
</comment>
<keyword evidence="8" id="KW-1185">Reference proteome</keyword>